<gene>
    <name evidence="6" type="ORF">niasHT_011091</name>
</gene>
<evidence type="ECO:0000313" key="7">
    <source>
        <dbReference type="Proteomes" id="UP001620626"/>
    </source>
</evidence>
<feature type="transmembrane region" description="Helical" evidence="5">
    <location>
        <begin position="36"/>
        <end position="55"/>
    </location>
</feature>
<dbReference type="Pfam" id="PF01060">
    <property type="entry name" value="TTR-52"/>
    <property type="match status" value="1"/>
</dbReference>
<organism evidence="6 7">
    <name type="scientific">Heterodera trifolii</name>
    <dbReference type="NCBI Taxonomy" id="157864"/>
    <lineage>
        <taxon>Eukaryota</taxon>
        <taxon>Metazoa</taxon>
        <taxon>Ecdysozoa</taxon>
        <taxon>Nematoda</taxon>
        <taxon>Chromadorea</taxon>
        <taxon>Rhabditida</taxon>
        <taxon>Tylenchina</taxon>
        <taxon>Tylenchomorpha</taxon>
        <taxon>Tylenchoidea</taxon>
        <taxon>Heteroderidae</taxon>
        <taxon>Heteroderinae</taxon>
        <taxon>Heterodera</taxon>
    </lineage>
</organism>
<comment type="similarity">
    <text evidence="2">Belongs to the nematode transthyretin-like family.</text>
</comment>
<name>A0ABD2LBI9_9BILA</name>
<evidence type="ECO:0000256" key="3">
    <source>
        <dbReference type="ARBA" id="ARBA00022525"/>
    </source>
</evidence>
<sequence>MTIFADLASALEPDPTLPHSRSKNDTKVGRMFTNKLFLFLIAAFALCVFGIDFGGTKQNGAAKGKLLCGGKPYKGAKVKLWDKDTLDPDDLMGETETDEEGKFEVNGSETEVSDIDLRLSIYHNCEDEAKECLRRIDIEIGDEFISRLTDADKAEKVFDAGILNLSGHFPGETRECLQSKK</sequence>
<evidence type="ECO:0008006" key="8">
    <source>
        <dbReference type="Google" id="ProtNLM"/>
    </source>
</evidence>
<keyword evidence="3" id="KW-0964">Secreted</keyword>
<keyword evidence="5" id="KW-1133">Transmembrane helix</keyword>
<dbReference type="EMBL" id="JBICBT010000492">
    <property type="protein sequence ID" value="KAL3111804.1"/>
    <property type="molecule type" value="Genomic_DNA"/>
</dbReference>
<evidence type="ECO:0000313" key="6">
    <source>
        <dbReference type="EMBL" id="KAL3111804.1"/>
    </source>
</evidence>
<dbReference type="InterPro" id="IPR001534">
    <property type="entry name" value="Transthyretin-like"/>
</dbReference>
<keyword evidence="4" id="KW-0732">Signal</keyword>
<evidence type="ECO:0000256" key="2">
    <source>
        <dbReference type="ARBA" id="ARBA00010112"/>
    </source>
</evidence>
<keyword evidence="7" id="KW-1185">Reference proteome</keyword>
<dbReference type="AlphaFoldDB" id="A0ABD2LBI9"/>
<dbReference type="Gene3D" id="2.60.40.3330">
    <property type="match status" value="1"/>
</dbReference>
<proteinExistence type="inferred from homology"/>
<dbReference type="InterPro" id="IPR038479">
    <property type="entry name" value="Transthyretin-like_sf"/>
</dbReference>
<protein>
    <recommendedName>
        <fullName evidence="8">Effector protein</fullName>
    </recommendedName>
</protein>
<evidence type="ECO:0000256" key="1">
    <source>
        <dbReference type="ARBA" id="ARBA00004613"/>
    </source>
</evidence>
<keyword evidence="5" id="KW-0812">Transmembrane</keyword>
<evidence type="ECO:0000256" key="4">
    <source>
        <dbReference type="ARBA" id="ARBA00022729"/>
    </source>
</evidence>
<evidence type="ECO:0000256" key="5">
    <source>
        <dbReference type="SAM" id="Phobius"/>
    </source>
</evidence>
<comment type="caution">
    <text evidence="6">The sequence shown here is derived from an EMBL/GenBank/DDBJ whole genome shotgun (WGS) entry which is preliminary data.</text>
</comment>
<dbReference type="GO" id="GO:0005576">
    <property type="term" value="C:extracellular region"/>
    <property type="evidence" value="ECO:0007669"/>
    <property type="project" value="UniProtKB-SubCell"/>
</dbReference>
<comment type="subcellular location">
    <subcellularLocation>
        <location evidence="1">Secreted</location>
    </subcellularLocation>
</comment>
<accession>A0ABD2LBI9</accession>
<dbReference type="Proteomes" id="UP001620626">
    <property type="component" value="Unassembled WGS sequence"/>
</dbReference>
<reference evidence="6 7" key="1">
    <citation type="submission" date="2024-10" db="EMBL/GenBank/DDBJ databases">
        <authorList>
            <person name="Kim D."/>
        </authorList>
    </citation>
    <scope>NUCLEOTIDE SEQUENCE [LARGE SCALE GENOMIC DNA]</scope>
    <source>
        <strain evidence="6">BH-2024</strain>
    </source>
</reference>
<dbReference type="PANTHER" id="PTHR21700">
    <property type="entry name" value="TRANSTHYRETIN-LIKE FAMILY PROTEIN-RELATED"/>
    <property type="match status" value="1"/>
</dbReference>
<keyword evidence="5" id="KW-0472">Membrane</keyword>